<sequence length="49" mass="5984">MRDLKWRFKVTTAQKECDDLFVFHLLAVQIDYDYIGICILNVMFVWEKK</sequence>
<dbReference type="EMBL" id="LAZR01026235">
    <property type="protein sequence ID" value="KKL69356.1"/>
    <property type="molecule type" value="Genomic_DNA"/>
</dbReference>
<keyword evidence="1" id="KW-0472">Membrane</keyword>
<evidence type="ECO:0000256" key="1">
    <source>
        <dbReference type="SAM" id="Phobius"/>
    </source>
</evidence>
<comment type="caution">
    <text evidence="2">The sequence shown here is derived from an EMBL/GenBank/DDBJ whole genome shotgun (WGS) entry which is preliminary data.</text>
</comment>
<accession>A0A0F9ESW4</accession>
<feature type="transmembrane region" description="Helical" evidence="1">
    <location>
        <begin position="21"/>
        <end position="46"/>
    </location>
</feature>
<reference evidence="2" key="1">
    <citation type="journal article" date="2015" name="Nature">
        <title>Complex archaea that bridge the gap between prokaryotes and eukaryotes.</title>
        <authorList>
            <person name="Spang A."/>
            <person name="Saw J.H."/>
            <person name="Jorgensen S.L."/>
            <person name="Zaremba-Niedzwiedzka K."/>
            <person name="Martijn J."/>
            <person name="Lind A.E."/>
            <person name="van Eijk R."/>
            <person name="Schleper C."/>
            <person name="Guy L."/>
            <person name="Ettema T.J."/>
        </authorList>
    </citation>
    <scope>NUCLEOTIDE SEQUENCE</scope>
</reference>
<dbReference type="AlphaFoldDB" id="A0A0F9ESW4"/>
<keyword evidence="1" id="KW-1133">Transmembrane helix</keyword>
<proteinExistence type="predicted"/>
<name>A0A0F9ESW4_9ZZZZ</name>
<gene>
    <name evidence="2" type="ORF">LCGC14_2115770</name>
</gene>
<protein>
    <submittedName>
        <fullName evidence="2">Uncharacterized protein</fullName>
    </submittedName>
</protein>
<organism evidence="2">
    <name type="scientific">marine sediment metagenome</name>
    <dbReference type="NCBI Taxonomy" id="412755"/>
    <lineage>
        <taxon>unclassified sequences</taxon>
        <taxon>metagenomes</taxon>
        <taxon>ecological metagenomes</taxon>
    </lineage>
</organism>
<evidence type="ECO:0000313" key="2">
    <source>
        <dbReference type="EMBL" id="KKL69356.1"/>
    </source>
</evidence>
<keyword evidence="1" id="KW-0812">Transmembrane</keyword>